<dbReference type="PANTHER" id="PTHR11831">
    <property type="entry name" value="30S 40S RIBOSOMAL PROTEIN"/>
    <property type="match status" value="1"/>
</dbReference>
<dbReference type="InterPro" id="IPR022801">
    <property type="entry name" value="Ribosomal_uS4"/>
</dbReference>
<dbReference type="SUPFAM" id="SSF55174">
    <property type="entry name" value="Alpha-L RNA-binding motif"/>
    <property type="match status" value="1"/>
</dbReference>
<comment type="similarity">
    <text evidence="1">Belongs to the universal ribosomal protein uS4 family.</text>
</comment>
<gene>
    <name evidence="9" type="ORF">GOMPHAMPRED_001143</name>
</gene>
<dbReference type="InterPro" id="IPR002942">
    <property type="entry name" value="S4_RNA-bd"/>
</dbReference>
<evidence type="ECO:0000313" key="9">
    <source>
        <dbReference type="EMBL" id="CAF9916895.1"/>
    </source>
</evidence>
<dbReference type="PROSITE" id="PS50889">
    <property type="entry name" value="S4"/>
    <property type="match status" value="1"/>
</dbReference>
<dbReference type="AlphaFoldDB" id="A0A8H3IIJ7"/>
<evidence type="ECO:0000256" key="5">
    <source>
        <dbReference type="ARBA" id="ARBA00023274"/>
    </source>
</evidence>
<evidence type="ECO:0000256" key="6">
    <source>
        <dbReference type="PROSITE-ProRule" id="PRU00182"/>
    </source>
</evidence>
<dbReference type="GO" id="GO:0005763">
    <property type="term" value="C:mitochondrial small ribosomal subunit"/>
    <property type="evidence" value="ECO:0007669"/>
    <property type="project" value="TreeGrafter"/>
</dbReference>
<name>A0A8H3IIJ7_9LECA</name>
<keyword evidence="5" id="KW-0687">Ribonucleoprotein</keyword>
<dbReference type="Proteomes" id="UP000664169">
    <property type="component" value="Unassembled WGS sequence"/>
</dbReference>
<proteinExistence type="inferred from homology"/>
<keyword evidence="4" id="KW-0689">Ribosomal protein</keyword>
<keyword evidence="10" id="KW-1185">Reference proteome</keyword>
<dbReference type="GO" id="GO:0003735">
    <property type="term" value="F:structural constituent of ribosome"/>
    <property type="evidence" value="ECO:0007669"/>
    <property type="project" value="TreeGrafter"/>
</dbReference>
<dbReference type="InterPro" id="IPR036986">
    <property type="entry name" value="S4_RNA-bd_sf"/>
</dbReference>
<evidence type="ECO:0000256" key="3">
    <source>
        <dbReference type="ARBA" id="ARBA00022884"/>
    </source>
</evidence>
<dbReference type="GO" id="GO:0042274">
    <property type="term" value="P:ribosomal small subunit biogenesis"/>
    <property type="evidence" value="ECO:0007669"/>
    <property type="project" value="TreeGrafter"/>
</dbReference>
<evidence type="ECO:0000259" key="8">
    <source>
        <dbReference type="SMART" id="SM00363"/>
    </source>
</evidence>
<reference evidence="9" key="1">
    <citation type="submission" date="2021-03" db="EMBL/GenBank/DDBJ databases">
        <authorList>
            <person name="Tagirdzhanova G."/>
        </authorList>
    </citation>
    <scope>NUCLEOTIDE SEQUENCE</scope>
</reference>
<dbReference type="OrthoDB" id="3356781at2759"/>
<organism evidence="9 10">
    <name type="scientific">Gomphillus americanus</name>
    <dbReference type="NCBI Taxonomy" id="1940652"/>
    <lineage>
        <taxon>Eukaryota</taxon>
        <taxon>Fungi</taxon>
        <taxon>Dikarya</taxon>
        <taxon>Ascomycota</taxon>
        <taxon>Pezizomycotina</taxon>
        <taxon>Lecanoromycetes</taxon>
        <taxon>OSLEUM clade</taxon>
        <taxon>Ostropomycetidae</taxon>
        <taxon>Ostropales</taxon>
        <taxon>Graphidaceae</taxon>
        <taxon>Gomphilloideae</taxon>
        <taxon>Gomphillus</taxon>
    </lineage>
</organism>
<evidence type="ECO:0000313" key="10">
    <source>
        <dbReference type="Proteomes" id="UP000664169"/>
    </source>
</evidence>
<feature type="domain" description="RNA-binding S4" evidence="8">
    <location>
        <begin position="131"/>
        <end position="191"/>
    </location>
</feature>
<dbReference type="Gene3D" id="3.10.290.10">
    <property type="entry name" value="RNA-binding S4 domain"/>
    <property type="match status" value="1"/>
</dbReference>
<dbReference type="EMBL" id="CAJPDQ010000011">
    <property type="protein sequence ID" value="CAF9916895.1"/>
    <property type="molecule type" value="Genomic_DNA"/>
</dbReference>
<evidence type="ECO:0000256" key="2">
    <source>
        <dbReference type="ARBA" id="ARBA00022730"/>
    </source>
</evidence>
<keyword evidence="3 6" id="KW-0694">RNA-binding</keyword>
<feature type="compositionally biased region" description="Acidic residues" evidence="7">
    <location>
        <begin position="223"/>
        <end position="241"/>
    </location>
</feature>
<keyword evidence="2" id="KW-0699">rRNA-binding</keyword>
<comment type="caution">
    <text evidence="9">The sequence shown here is derived from an EMBL/GenBank/DDBJ whole genome shotgun (WGS) entry which is preliminary data.</text>
</comment>
<dbReference type="SMART" id="SM00363">
    <property type="entry name" value="S4"/>
    <property type="match status" value="1"/>
</dbReference>
<dbReference type="GO" id="GO:0019843">
    <property type="term" value="F:rRNA binding"/>
    <property type="evidence" value="ECO:0007669"/>
    <property type="project" value="UniProtKB-KW"/>
</dbReference>
<evidence type="ECO:0000256" key="4">
    <source>
        <dbReference type="ARBA" id="ARBA00022980"/>
    </source>
</evidence>
<feature type="region of interest" description="Disordered" evidence="7">
    <location>
        <begin position="208"/>
        <end position="263"/>
    </location>
</feature>
<sequence length="443" mass="50793">MPRNKKALYSLARPKCRPSWHKLNLYNLDRLRSPIKSNMTYFQQKWYAKKATRAYHGDTVKEMHWRRVFRPDMRSVIPMNANYLGRFDGSDFSAGRGGGRTNQPGPSALKFKARGPKPVPYMNMVYHQLERRLDVAIWRALFASSTKQARQFCVHGGVTVNGRKMVHPGYQLNPGDMFQVDIERVMFATGARKNYWERRFGRQDRRRGYGIARGGRPTSGADTELEVDAEAEEEAEAEGEVESTSTESSALESSDPSAPDQSKNRLRDWLEAARHSLIEPRDKDESAAHKRALRDFTRTMRKELGYKASRDAPINEQIVLMAEKLSLDTGGLKDESKTTNSEPINNVGLTQTLRNDQERLLKQALQQMKENPLDYTKGYKTPWEPRPYMSAFAFIPRYLEVHAPICSAIYLRHPIARPGLGEVPTPHNEVVNGLTFNWYLTRR</sequence>
<dbReference type="PANTHER" id="PTHR11831:SF4">
    <property type="entry name" value="SMALL RIBOSOMAL SUBUNIT PROTEIN US4M"/>
    <property type="match status" value="1"/>
</dbReference>
<dbReference type="CDD" id="cd00165">
    <property type="entry name" value="S4"/>
    <property type="match status" value="1"/>
</dbReference>
<evidence type="ECO:0000256" key="7">
    <source>
        <dbReference type="SAM" id="MobiDB-lite"/>
    </source>
</evidence>
<evidence type="ECO:0000256" key="1">
    <source>
        <dbReference type="ARBA" id="ARBA00007465"/>
    </source>
</evidence>
<feature type="compositionally biased region" description="Low complexity" evidence="7">
    <location>
        <begin position="242"/>
        <end position="260"/>
    </location>
</feature>
<dbReference type="Pfam" id="PF01479">
    <property type="entry name" value="S4"/>
    <property type="match status" value="1"/>
</dbReference>
<accession>A0A8H3IIJ7</accession>
<protein>
    <recommendedName>
        <fullName evidence="8">RNA-binding S4 domain-containing protein</fullName>
    </recommendedName>
</protein>